<feature type="transmembrane region" description="Helical" evidence="1">
    <location>
        <begin position="126"/>
        <end position="152"/>
    </location>
</feature>
<reference evidence="2" key="1">
    <citation type="submission" date="2021-02" db="EMBL/GenBank/DDBJ databases">
        <authorList>
            <person name="Palmer J.M."/>
        </authorList>
    </citation>
    <scope>NUCLEOTIDE SEQUENCE</scope>
    <source>
        <strain evidence="2">SCRP734</strain>
    </source>
</reference>
<dbReference type="Proteomes" id="UP000694044">
    <property type="component" value="Unassembled WGS sequence"/>
</dbReference>
<accession>A0A8T1VGM1</accession>
<gene>
    <name evidence="2" type="primary">CEP41_12</name>
    <name evidence="2" type="ORF">PHYPSEUDO_008682</name>
</gene>
<keyword evidence="3" id="KW-1185">Reference proteome</keyword>
<feature type="transmembrane region" description="Helical" evidence="1">
    <location>
        <begin position="274"/>
        <end position="294"/>
    </location>
</feature>
<dbReference type="OrthoDB" id="125370at2759"/>
<evidence type="ECO:0000313" key="3">
    <source>
        <dbReference type="Proteomes" id="UP000694044"/>
    </source>
</evidence>
<feature type="transmembrane region" description="Helical" evidence="1">
    <location>
        <begin position="97"/>
        <end position="114"/>
    </location>
</feature>
<protein>
    <submittedName>
        <fullName evidence="2">Centrosomal protein of 41 kDa</fullName>
    </submittedName>
</protein>
<keyword evidence="1" id="KW-0812">Transmembrane</keyword>
<keyword evidence="1" id="KW-0472">Membrane</keyword>
<organism evidence="2 3">
    <name type="scientific">Phytophthora pseudosyringae</name>
    <dbReference type="NCBI Taxonomy" id="221518"/>
    <lineage>
        <taxon>Eukaryota</taxon>
        <taxon>Sar</taxon>
        <taxon>Stramenopiles</taxon>
        <taxon>Oomycota</taxon>
        <taxon>Peronosporomycetes</taxon>
        <taxon>Peronosporales</taxon>
        <taxon>Peronosporaceae</taxon>
        <taxon>Phytophthora</taxon>
    </lineage>
</organism>
<comment type="caution">
    <text evidence="2">The sequence shown here is derived from an EMBL/GenBank/DDBJ whole genome shotgun (WGS) entry which is preliminary data.</text>
</comment>
<evidence type="ECO:0000313" key="2">
    <source>
        <dbReference type="EMBL" id="KAG7379390.1"/>
    </source>
</evidence>
<proteinExistence type="predicted"/>
<dbReference type="EMBL" id="JAGDFM010000352">
    <property type="protein sequence ID" value="KAG7379390.1"/>
    <property type="molecule type" value="Genomic_DNA"/>
</dbReference>
<sequence>MRRKTHTKSSKAVRGRNSVDAEDTSHSVIEASTRTTRAIWFLSVVYHRLGSHLGVLGVKGKYFHVVLICRELVEVALQTAQAIRMSKYLPRLLLNRFYVSLLVVNCCSSVFVYSQWFWRDEARRRLVAIVCDCVLNLMTTIGVSLIIVLSYVDEYDTNNFDWRLLEDDEWVSQVLNEARVVMVMSWFDLITRAIFTLGLVATTTDMKALVRYAPARLNQVVNAVGPNIILTRNFVQRKTEAKISPGTPSKARTHSEYKGTGLNTRCSRLVLQGVHYAFAAWGVVIFALHVHAAMQTPLYECTPKVYPMAGALPSCYTVSFDCDGMGFSGSRGEVKLGWDRFDRSTAVKLRILHCRSLEVPDIFQDFGILQEFVIYNSTIVDWGDAAAITNTHHPQLRQMTVARVNMTGGTLPLGFQSIDFPVNMIQMNFCETNLETLPDDLDAKWPAGSVVCLENSNLATVPLPLIRSQPYYLSVAGNPITELPPELFEGNIGYIFVGNTQVNELPGSVIPTTIATLDVTNTNISFFPSWIDAPVEAFLGQYPMLVAGGSAYCSDLEQITTGTSSEFRSSFQPEHSALLMNASQTNWEMLVQAVDCSPPLSSAQFSLASFDATYGLGDGNTGGSKST</sequence>
<keyword evidence="1" id="KW-1133">Transmembrane helix</keyword>
<feature type="transmembrane region" description="Helical" evidence="1">
    <location>
        <begin position="180"/>
        <end position="201"/>
    </location>
</feature>
<dbReference type="AlphaFoldDB" id="A0A8T1VGM1"/>
<evidence type="ECO:0000256" key="1">
    <source>
        <dbReference type="SAM" id="Phobius"/>
    </source>
</evidence>
<name>A0A8T1VGM1_9STRA</name>